<accession>R8YER3</accession>
<dbReference type="HOGENOM" id="CLU_157733_1_0_6"/>
<evidence type="ECO:0000313" key="1">
    <source>
        <dbReference type="EMBL" id="EOQ65922.1"/>
    </source>
</evidence>
<proteinExistence type="predicted"/>
<name>R8YER3_ACIPI</name>
<dbReference type="EMBL" id="APQM01000011">
    <property type="protein sequence ID" value="EOQ65922.1"/>
    <property type="molecule type" value="Genomic_DNA"/>
</dbReference>
<dbReference type="AlphaFoldDB" id="R8YER3"/>
<protein>
    <submittedName>
        <fullName evidence="1">Uncharacterized protein</fullName>
    </submittedName>
</protein>
<reference evidence="1 2" key="1">
    <citation type="submission" date="2013-02" db="EMBL/GenBank/DDBJ databases">
        <title>The Genome Sequence of Acinetobacter sp. ANC 4050.</title>
        <authorList>
            <consortium name="The Broad Institute Genome Sequencing Platform"/>
            <consortium name="The Broad Institute Genome Sequencing Center for Infectious Disease"/>
            <person name="Cerqueira G."/>
            <person name="Feldgarden M."/>
            <person name="Courvalin P."/>
            <person name="Perichon B."/>
            <person name="Grillot-Courvalin C."/>
            <person name="Clermont D."/>
            <person name="Rocha E."/>
            <person name="Yoon E.-J."/>
            <person name="Nemec A."/>
            <person name="Walker B."/>
            <person name="Young S.K."/>
            <person name="Zeng Q."/>
            <person name="Gargeya S."/>
            <person name="Fitzgerald M."/>
            <person name="Haas B."/>
            <person name="Abouelleil A."/>
            <person name="Alvarado L."/>
            <person name="Arachchi H.M."/>
            <person name="Berlin A.M."/>
            <person name="Chapman S.B."/>
            <person name="Dewar J."/>
            <person name="Goldberg J."/>
            <person name="Griggs A."/>
            <person name="Gujja S."/>
            <person name="Hansen M."/>
            <person name="Howarth C."/>
            <person name="Imamovic A."/>
            <person name="Larimer J."/>
            <person name="McCowan C."/>
            <person name="Murphy C."/>
            <person name="Neiman D."/>
            <person name="Pearson M."/>
            <person name="Priest M."/>
            <person name="Roberts A."/>
            <person name="Saif S."/>
            <person name="Shea T."/>
            <person name="Sisk P."/>
            <person name="Sykes S."/>
            <person name="Wortman J."/>
            <person name="Nusbaum C."/>
            <person name="Birren B."/>
        </authorList>
    </citation>
    <scope>NUCLEOTIDE SEQUENCE [LARGE SCALE GENOMIC DNA]</scope>
    <source>
        <strain evidence="1 2">ANC 4050</strain>
    </source>
</reference>
<evidence type="ECO:0000313" key="2">
    <source>
        <dbReference type="Proteomes" id="UP000014024"/>
    </source>
</evidence>
<dbReference type="PATRIC" id="fig|1217691.3.peg.2856"/>
<sequence length="134" mass="15853">MEINLQSSKIMKLKAIFLFSIFLAGCQPHPKDEQYRHTICQSLIEGYLKMTNQQDYKMEQSTDDKTSTISHYQYKRNNSNEVVMMNSVYSKLYFSCREQQKSYFLSQQTSQGQVTLLLEVHFPSDVYGSFRERF</sequence>
<organism evidence="1 2">
    <name type="scientific">Acinetobacter pittii ANC 4050</name>
    <dbReference type="NCBI Taxonomy" id="1217691"/>
    <lineage>
        <taxon>Bacteria</taxon>
        <taxon>Pseudomonadati</taxon>
        <taxon>Pseudomonadota</taxon>
        <taxon>Gammaproteobacteria</taxon>
        <taxon>Moraxellales</taxon>
        <taxon>Moraxellaceae</taxon>
        <taxon>Acinetobacter</taxon>
        <taxon>Acinetobacter calcoaceticus/baumannii complex</taxon>
    </lineage>
</organism>
<gene>
    <name evidence="1" type="ORF">F931_02912</name>
</gene>
<comment type="caution">
    <text evidence="1">The sequence shown here is derived from an EMBL/GenBank/DDBJ whole genome shotgun (WGS) entry which is preliminary data.</text>
</comment>
<dbReference type="Proteomes" id="UP000014024">
    <property type="component" value="Unassembled WGS sequence"/>
</dbReference>